<comment type="similarity">
    <text evidence="1">Belongs to the HMG-CoA lyase family.</text>
</comment>
<dbReference type="GO" id="GO:0006552">
    <property type="term" value="P:L-leucine catabolic process"/>
    <property type="evidence" value="ECO:0007669"/>
    <property type="project" value="TreeGrafter"/>
</dbReference>
<dbReference type="CDD" id="cd07938">
    <property type="entry name" value="DRE_TIM_HMGL"/>
    <property type="match status" value="1"/>
</dbReference>
<feature type="domain" description="Pyruvate carboxyltransferase" evidence="4">
    <location>
        <begin position="7"/>
        <end position="274"/>
    </location>
</feature>
<dbReference type="InterPro" id="IPR000891">
    <property type="entry name" value="PYR_CT"/>
</dbReference>
<dbReference type="Gene3D" id="3.20.20.70">
    <property type="entry name" value="Aldolase class I"/>
    <property type="match status" value="1"/>
</dbReference>
<gene>
    <name evidence="5" type="ORF">BAMA_06510</name>
</gene>
<dbReference type="NCBIfam" id="NF004283">
    <property type="entry name" value="PRK05692.1"/>
    <property type="match status" value="1"/>
</dbReference>
<organism evidence="5 6">
    <name type="scientific">Bacillus manliponensis</name>
    <dbReference type="NCBI Taxonomy" id="574376"/>
    <lineage>
        <taxon>Bacteria</taxon>
        <taxon>Bacillati</taxon>
        <taxon>Bacillota</taxon>
        <taxon>Bacilli</taxon>
        <taxon>Bacillales</taxon>
        <taxon>Bacillaceae</taxon>
        <taxon>Bacillus</taxon>
        <taxon>Bacillus cereus group</taxon>
    </lineage>
</organism>
<dbReference type="OrthoDB" id="9784013at2"/>
<dbReference type="InterPro" id="IPR043594">
    <property type="entry name" value="HMGL"/>
</dbReference>
<dbReference type="PROSITE" id="PS50991">
    <property type="entry name" value="PYR_CT"/>
    <property type="match status" value="1"/>
</dbReference>
<dbReference type="PANTHER" id="PTHR42738:SF7">
    <property type="entry name" value="HYDROXYMETHYLGLUTARYL-COA LYASE"/>
    <property type="match status" value="1"/>
</dbReference>
<dbReference type="InterPro" id="IPR013785">
    <property type="entry name" value="Aldolase_TIM"/>
</dbReference>
<name>A0A073JVH3_9BACI</name>
<keyword evidence="3 5" id="KW-0456">Lyase</keyword>
<keyword evidence="6" id="KW-1185">Reference proteome</keyword>
<dbReference type="RefSeq" id="WP_034641483.1">
    <property type="nucleotide sequence ID" value="NZ_CBCSJC010000013.1"/>
</dbReference>
<dbReference type="GO" id="GO:0046872">
    <property type="term" value="F:metal ion binding"/>
    <property type="evidence" value="ECO:0007669"/>
    <property type="project" value="UniProtKB-KW"/>
</dbReference>
<dbReference type="GO" id="GO:0004419">
    <property type="term" value="F:hydroxymethylglutaryl-CoA lyase activity"/>
    <property type="evidence" value="ECO:0007669"/>
    <property type="project" value="TreeGrafter"/>
</dbReference>
<evidence type="ECO:0000259" key="4">
    <source>
        <dbReference type="PROSITE" id="PS50991"/>
    </source>
</evidence>
<sequence length="303" mass="33412">MKLPSFAFIKEVGPRDGLQNEKKIVGTKDKVKWIELLTEAGLSYIEVSSFVHPKWVPALADAKDVFTMLERNPHITYAALVPNQQGLERALLHNVDEVNVFLSASETHNKKNINKSMQEALAVIEDVAKQAQFAGKKVRGYVSTVFGCPYEGEVDIDVIDELCNQLFSYGIYEVSLGDTIGVGNPAQVERVLEHLLAKYDSTKFAMHFHNTYGMALANVVKSLECGITVFDSSCGGLGGCPYAPGASGNIATNDLVHMLHKMGVQTNVNEEKLLQASKFIQNKLDMPLPSNVYRALEHKLVSR</sequence>
<evidence type="ECO:0000313" key="6">
    <source>
        <dbReference type="Proteomes" id="UP000027822"/>
    </source>
</evidence>
<proteinExistence type="inferred from homology"/>
<dbReference type="GO" id="GO:0046951">
    <property type="term" value="P:ketone body biosynthetic process"/>
    <property type="evidence" value="ECO:0007669"/>
    <property type="project" value="TreeGrafter"/>
</dbReference>
<dbReference type="STRING" id="574376.BAMA_06510"/>
<evidence type="ECO:0000313" key="5">
    <source>
        <dbReference type="EMBL" id="KEK18211.1"/>
    </source>
</evidence>
<evidence type="ECO:0000256" key="1">
    <source>
        <dbReference type="ARBA" id="ARBA00009405"/>
    </source>
</evidence>
<dbReference type="PANTHER" id="PTHR42738">
    <property type="entry name" value="HYDROXYMETHYLGLUTARYL-COA LYASE"/>
    <property type="match status" value="1"/>
</dbReference>
<reference evidence="5 6" key="1">
    <citation type="submission" date="2014-06" db="EMBL/GenBank/DDBJ databases">
        <title>Draft genome sequence of Bacillus manliponensis JCM 15802 (MCCC 1A00708).</title>
        <authorList>
            <person name="Lai Q."/>
            <person name="Liu Y."/>
            <person name="Shao Z."/>
        </authorList>
    </citation>
    <scope>NUCLEOTIDE SEQUENCE [LARGE SCALE GENOMIC DNA]</scope>
    <source>
        <strain evidence="5 6">JCM 15802</strain>
    </source>
</reference>
<keyword evidence="2" id="KW-0479">Metal-binding</keyword>
<comment type="caution">
    <text evidence="5">The sequence shown here is derived from an EMBL/GenBank/DDBJ whole genome shotgun (WGS) entry which is preliminary data.</text>
</comment>
<evidence type="ECO:0000256" key="3">
    <source>
        <dbReference type="ARBA" id="ARBA00023239"/>
    </source>
</evidence>
<dbReference type="eggNOG" id="COG0119">
    <property type="taxonomic scope" value="Bacteria"/>
</dbReference>
<accession>A0A073JVH3</accession>
<dbReference type="AlphaFoldDB" id="A0A073JVH3"/>
<dbReference type="SUPFAM" id="SSF51569">
    <property type="entry name" value="Aldolase"/>
    <property type="match status" value="1"/>
</dbReference>
<dbReference type="EMBL" id="JOTN01000016">
    <property type="protein sequence ID" value="KEK18211.1"/>
    <property type="molecule type" value="Genomic_DNA"/>
</dbReference>
<dbReference type="Pfam" id="PF00682">
    <property type="entry name" value="HMGL-like"/>
    <property type="match status" value="1"/>
</dbReference>
<protein>
    <submittedName>
        <fullName evidence="5">Hydroxymethylglutaryl-CoA lyase</fullName>
    </submittedName>
</protein>
<evidence type="ECO:0000256" key="2">
    <source>
        <dbReference type="ARBA" id="ARBA00022723"/>
    </source>
</evidence>
<dbReference type="Proteomes" id="UP000027822">
    <property type="component" value="Unassembled WGS sequence"/>
</dbReference>
<dbReference type="FunFam" id="3.20.20.70:FF:000071">
    <property type="entry name" value="Hydroxymethylglutaryl-CoA lyase"/>
    <property type="match status" value="1"/>
</dbReference>